<protein>
    <submittedName>
        <fullName evidence="1">Uncharacterized protein</fullName>
    </submittedName>
</protein>
<dbReference type="Proteomes" id="UP001159363">
    <property type="component" value="Chromosome 9"/>
</dbReference>
<evidence type="ECO:0000313" key="2">
    <source>
        <dbReference type="Proteomes" id="UP001159363"/>
    </source>
</evidence>
<proteinExistence type="predicted"/>
<dbReference type="EMBL" id="JARBHB010000010">
    <property type="protein sequence ID" value="KAJ8874477.1"/>
    <property type="molecule type" value="Genomic_DNA"/>
</dbReference>
<gene>
    <name evidence="1" type="ORF">PR048_025337</name>
</gene>
<evidence type="ECO:0000313" key="1">
    <source>
        <dbReference type="EMBL" id="KAJ8874477.1"/>
    </source>
</evidence>
<name>A0ABQ9GR38_9NEOP</name>
<reference evidence="1 2" key="1">
    <citation type="submission" date="2023-02" db="EMBL/GenBank/DDBJ databases">
        <title>LHISI_Scaffold_Assembly.</title>
        <authorList>
            <person name="Stuart O.P."/>
            <person name="Cleave R."/>
            <person name="Magrath M.J.L."/>
            <person name="Mikheyev A.S."/>
        </authorList>
    </citation>
    <scope>NUCLEOTIDE SEQUENCE [LARGE SCALE GENOMIC DNA]</scope>
    <source>
        <strain evidence="1">Daus_M_001</strain>
        <tissue evidence="1">Leg muscle</tissue>
    </source>
</reference>
<organism evidence="1 2">
    <name type="scientific">Dryococelus australis</name>
    <dbReference type="NCBI Taxonomy" id="614101"/>
    <lineage>
        <taxon>Eukaryota</taxon>
        <taxon>Metazoa</taxon>
        <taxon>Ecdysozoa</taxon>
        <taxon>Arthropoda</taxon>
        <taxon>Hexapoda</taxon>
        <taxon>Insecta</taxon>
        <taxon>Pterygota</taxon>
        <taxon>Neoptera</taxon>
        <taxon>Polyneoptera</taxon>
        <taxon>Phasmatodea</taxon>
        <taxon>Verophasmatodea</taxon>
        <taxon>Anareolatae</taxon>
        <taxon>Phasmatidae</taxon>
        <taxon>Eurycanthinae</taxon>
        <taxon>Dryococelus</taxon>
    </lineage>
</organism>
<accession>A0ABQ9GR38</accession>
<comment type="caution">
    <text evidence="1">The sequence shown here is derived from an EMBL/GenBank/DDBJ whole genome shotgun (WGS) entry which is preliminary data.</text>
</comment>
<keyword evidence="2" id="KW-1185">Reference proteome</keyword>
<sequence length="374" mass="41249">MRALLNLANNLLRLSRPISCSQIHYKPIPDSLKLSARKSGSVVAPSQQTAAPLFSTTSSSLQMVKGLPELFKNGSLDLLLFGHTPVRGFQRTRFTIILSHPPHFRPRGDLRLYLVRSDHDAQHTQGSELLAARRPNVEAPSDLFGRCRGKGPDPRFGLAYINPLFYFSQLFSFQLQWWGASSCCISLLASHQGDPGSIPGWVTPDFHLWESSRTMPLVGGFFLGDLPFPPPFHSSAAPYSPQSSLSALKTLTLRAVQNLSTPSQYERKPPFKGWGQPQASFPTVCARLSSYAAASVPMSKTTYVKRVTNKSHVQDIASFGHVTNNCGEYTLGGADYFSHHHIIYFLMADTVLTFIAFPAPPLSDSRSLSFSEHG</sequence>